<name>A0A1L3SU34_9HYPH</name>
<dbReference type="RefSeq" id="WP_072606386.1">
    <property type="nucleotide sequence ID" value="NZ_CP018171.1"/>
</dbReference>
<dbReference type="KEGG" id="meso:BSQ44_17235"/>
<dbReference type="EMBL" id="CP018171">
    <property type="protein sequence ID" value="APH72916.1"/>
    <property type="molecule type" value="Genomic_DNA"/>
</dbReference>
<reference evidence="4" key="1">
    <citation type="submission" date="2016-11" db="EMBL/GenBank/DDBJ databases">
        <title>Mesorhizobium oceanicum sp. nov., isolated from deep seawater in South China Sea.</title>
        <authorList>
            <person name="Fu G.-Y."/>
        </authorList>
    </citation>
    <scope>NUCLEOTIDE SEQUENCE [LARGE SCALE GENOMIC DNA]</scope>
    <source>
        <strain evidence="4">B7</strain>
    </source>
</reference>
<feature type="chain" id="PRO_5012973222" evidence="2">
    <location>
        <begin position="22"/>
        <end position="116"/>
    </location>
</feature>
<organism evidence="3 4">
    <name type="scientific">Aquibium oceanicum</name>
    <dbReference type="NCBI Taxonomy" id="1670800"/>
    <lineage>
        <taxon>Bacteria</taxon>
        <taxon>Pseudomonadati</taxon>
        <taxon>Pseudomonadota</taxon>
        <taxon>Alphaproteobacteria</taxon>
        <taxon>Hyphomicrobiales</taxon>
        <taxon>Phyllobacteriaceae</taxon>
        <taxon>Aquibium</taxon>
    </lineage>
</organism>
<evidence type="ECO:0000313" key="3">
    <source>
        <dbReference type="EMBL" id="APH72916.1"/>
    </source>
</evidence>
<dbReference type="PROSITE" id="PS51257">
    <property type="entry name" value="PROKAR_LIPOPROTEIN"/>
    <property type="match status" value="1"/>
</dbReference>
<keyword evidence="2" id="KW-0732">Signal</keyword>
<proteinExistence type="predicted"/>
<dbReference type="STRING" id="1670800.BSQ44_17235"/>
<accession>A0A1L3SU34</accession>
<feature type="region of interest" description="Disordered" evidence="1">
    <location>
        <begin position="18"/>
        <end position="38"/>
    </location>
</feature>
<evidence type="ECO:0000313" key="4">
    <source>
        <dbReference type="Proteomes" id="UP000182840"/>
    </source>
</evidence>
<feature type="signal peptide" evidence="2">
    <location>
        <begin position="1"/>
        <end position="21"/>
    </location>
</feature>
<dbReference type="Proteomes" id="UP000182840">
    <property type="component" value="Chromosome"/>
</dbReference>
<gene>
    <name evidence="3" type="ORF">BSQ44_17235</name>
</gene>
<protein>
    <submittedName>
        <fullName evidence="3">Uncharacterized protein</fullName>
    </submittedName>
</protein>
<keyword evidence="4" id="KW-1185">Reference proteome</keyword>
<evidence type="ECO:0000256" key="1">
    <source>
        <dbReference type="SAM" id="MobiDB-lite"/>
    </source>
</evidence>
<dbReference type="AlphaFoldDB" id="A0A1L3SU34"/>
<sequence length="116" mass="12222">MRLLCLLAVSLLAGCASPAPVSSVYPPTDPDDVDTSWTPTTGAVMLGRVSGHACSEKYIDRRDPSKTAARRALKEEAAKLGATGIHRVTYVDLGTFGPCRGKQGVEATGIAYRDAD</sequence>
<dbReference type="Gene3D" id="3.30.110.70">
    <property type="entry name" value="Hypothetical protein apc22750. Chain B"/>
    <property type="match status" value="1"/>
</dbReference>
<evidence type="ECO:0000256" key="2">
    <source>
        <dbReference type="SAM" id="SignalP"/>
    </source>
</evidence>